<keyword evidence="2" id="KW-0378">Hydrolase</keyword>
<dbReference type="GO" id="GO:0004175">
    <property type="term" value="F:endopeptidase activity"/>
    <property type="evidence" value="ECO:0007669"/>
    <property type="project" value="UniProtKB-ARBA"/>
</dbReference>
<dbReference type="Pfam" id="PF02517">
    <property type="entry name" value="Rce1-like"/>
    <property type="match status" value="1"/>
</dbReference>
<organism evidence="2 3">
    <name type="scientific">Micractinium conductrix</name>
    <dbReference type="NCBI Taxonomy" id="554055"/>
    <lineage>
        <taxon>Eukaryota</taxon>
        <taxon>Viridiplantae</taxon>
        <taxon>Chlorophyta</taxon>
        <taxon>core chlorophytes</taxon>
        <taxon>Trebouxiophyceae</taxon>
        <taxon>Chlorellales</taxon>
        <taxon>Chlorellaceae</taxon>
        <taxon>Chlorella clade</taxon>
        <taxon>Micractinium</taxon>
    </lineage>
</organism>
<proteinExistence type="predicted"/>
<sequence>MSGSMGITPTAQRQQPPPATPAAFLAAGTVGNAAMAAAGAALGTWQGLGVGVQLTAGDLSLPAAAAFMLPLGGLCVWGVRSADSVQGFAEMRALFRETLIPQLQILPGWGLCLLAFGAGVGEETLFRAFMQSACIEGIAGAAPALPHTAAAAAGLAATSLVFGALHALTPTYFYFATAAGALFGVEYLTCGLQTAVCTHWLYDWAALNFVLLEWGSSGGGDSGGGGVVERGSGGVEAKAAAAEAGIP</sequence>
<name>A0A2P6VQJ5_9CHLO</name>
<evidence type="ECO:0000313" key="3">
    <source>
        <dbReference type="Proteomes" id="UP000239649"/>
    </source>
</evidence>
<dbReference type="GO" id="GO:0006508">
    <property type="term" value="P:proteolysis"/>
    <property type="evidence" value="ECO:0007669"/>
    <property type="project" value="UniProtKB-KW"/>
</dbReference>
<reference evidence="2 3" key="1">
    <citation type="journal article" date="2018" name="Plant J.">
        <title>Genome sequences of Chlorella sorokiniana UTEX 1602 and Micractinium conductrix SAG 241.80: implications to maltose excretion by a green alga.</title>
        <authorList>
            <person name="Arriola M.B."/>
            <person name="Velmurugan N."/>
            <person name="Zhang Y."/>
            <person name="Plunkett M.H."/>
            <person name="Hondzo H."/>
            <person name="Barney B.M."/>
        </authorList>
    </citation>
    <scope>NUCLEOTIDE SEQUENCE [LARGE SCALE GENOMIC DNA]</scope>
    <source>
        <strain evidence="2 3">SAG 241.80</strain>
    </source>
</reference>
<evidence type="ECO:0000313" key="2">
    <source>
        <dbReference type="EMBL" id="PSC76359.1"/>
    </source>
</evidence>
<dbReference type="OrthoDB" id="512619at2759"/>
<dbReference type="InterPro" id="IPR003675">
    <property type="entry name" value="Rce1/LyrA-like_dom"/>
</dbReference>
<dbReference type="EMBL" id="LHPF02000001">
    <property type="protein sequence ID" value="PSC76359.1"/>
    <property type="molecule type" value="Genomic_DNA"/>
</dbReference>
<evidence type="ECO:0000259" key="1">
    <source>
        <dbReference type="Pfam" id="PF02517"/>
    </source>
</evidence>
<protein>
    <submittedName>
        <fullName evidence="2">Metal-dependent membrane protease</fullName>
    </submittedName>
</protein>
<comment type="caution">
    <text evidence="2">The sequence shown here is derived from an EMBL/GenBank/DDBJ whole genome shotgun (WGS) entry which is preliminary data.</text>
</comment>
<feature type="domain" description="CAAX prenyl protease 2/Lysostaphin resistance protein A-like" evidence="1">
    <location>
        <begin position="109"/>
        <end position="204"/>
    </location>
</feature>
<dbReference type="GO" id="GO:0080120">
    <property type="term" value="P:CAAX-box protein maturation"/>
    <property type="evidence" value="ECO:0007669"/>
    <property type="project" value="UniProtKB-ARBA"/>
</dbReference>
<keyword evidence="2" id="KW-0645">Protease</keyword>
<gene>
    <name evidence="2" type="primary">g86</name>
    <name evidence="2" type="ORF">C2E20_0086</name>
</gene>
<keyword evidence="3" id="KW-1185">Reference proteome</keyword>
<accession>A0A2P6VQJ5</accession>
<dbReference type="AlphaFoldDB" id="A0A2P6VQJ5"/>
<dbReference type="Proteomes" id="UP000239649">
    <property type="component" value="Unassembled WGS sequence"/>
</dbReference>